<evidence type="ECO:0000313" key="1">
    <source>
        <dbReference type="EMBL" id="OPB78671.1"/>
    </source>
</evidence>
<accession>A0AAJ3NEA7</accession>
<proteinExistence type="predicted"/>
<organism evidence="1 4">
    <name type="scientific">Elizabethkingia ursingii</name>
    <dbReference type="NCBI Taxonomy" id="1756150"/>
    <lineage>
        <taxon>Bacteria</taxon>
        <taxon>Pseudomonadati</taxon>
        <taxon>Bacteroidota</taxon>
        <taxon>Flavobacteriia</taxon>
        <taxon>Flavobacteriales</taxon>
        <taxon>Weeksellaceae</taxon>
        <taxon>Elizabethkingia</taxon>
    </lineage>
</organism>
<evidence type="ECO:0000313" key="3">
    <source>
        <dbReference type="Proteomes" id="UP000190016"/>
    </source>
</evidence>
<name>A0AAJ3NEA7_9FLAO</name>
<dbReference type="Proteomes" id="UP000190816">
    <property type="component" value="Unassembled WGS sequence"/>
</dbReference>
<evidence type="ECO:0000313" key="4">
    <source>
        <dbReference type="Proteomes" id="UP000190816"/>
    </source>
</evidence>
<dbReference type="RefSeq" id="WP_078404139.1">
    <property type="nucleotide sequence ID" value="NZ_MAIC01000011.1"/>
</dbReference>
<reference evidence="2 3" key="2">
    <citation type="submission" date="2016-07" db="EMBL/GenBank/DDBJ databases">
        <title>Revisiting the Taxonomy of the Elizabethkingia Genus based on Whole-Genome Sequencing, Optical Mapping, and MALDI-TOF.</title>
        <authorList>
            <person name="Nicholson A.C."/>
        </authorList>
    </citation>
    <scope>NUCLEOTIDE SEQUENCE [LARGE SCALE GENOMIC DNA]</scope>
    <source>
        <strain evidence="2 3">C1558</strain>
    </source>
</reference>
<sequence length="73" mass="8175">MTGHFRSAKGIFFNQYKRVFLMQFIHYNLVASDTTIGGGLGEINANAYEMHFDGGTAIPVYLGFQSAVWQIII</sequence>
<reference evidence="1 4" key="1">
    <citation type="submission" date="2016-06" db="EMBL/GenBank/DDBJ databases">
        <authorList>
            <person name="Nicholson A.C."/>
        </authorList>
    </citation>
    <scope>NUCLEOTIDE SEQUENCE [LARGE SCALE GENOMIC DNA]</scope>
    <source>
        <strain evidence="1 4">G4123</strain>
    </source>
</reference>
<keyword evidence="3" id="KW-1185">Reference proteome</keyword>
<dbReference type="EMBL" id="MBDS01000002">
    <property type="protein sequence ID" value="OPB92830.1"/>
    <property type="molecule type" value="Genomic_DNA"/>
</dbReference>
<protein>
    <submittedName>
        <fullName evidence="1">Uncharacterized protein</fullName>
    </submittedName>
</protein>
<dbReference type="Proteomes" id="UP000190016">
    <property type="component" value="Unassembled WGS sequence"/>
</dbReference>
<evidence type="ECO:0000313" key="2">
    <source>
        <dbReference type="EMBL" id="OPB92830.1"/>
    </source>
</evidence>
<dbReference type="KEGG" id="ego:BBD34_14605"/>
<dbReference type="AlphaFoldDB" id="A0AAJ3NEA7"/>
<gene>
    <name evidence="1" type="ORF">BAY32_00585</name>
    <name evidence="2" type="ORF">BB021_00030</name>
</gene>
<comment type="caution">
    <text evidence="1">The sequence shown here is derived from an EMBL/GenBank/DDBJ whole genome shotgun (WGS) entry which is preliminary data.</text>
</comment>
<dbReference type="EMBL" id="MAIC01000011">
    <property type="protein sequence ID" value="OPB78671.1"/>
    <property type="molecule type" value="Genomic_DNA"/>
</dbReference>